<sequence>MLVLLMNNQIQQMINNIKINSENIASQLEYGNVNTGEPLDSETLSRLEKMFATDLSFIRIRISELPYELNAKAFTHGTDIYILPDEYESDKLSGSKLILHEVAHVIQQLRGDLLDVPEKELQLVVNSELEDESDEFYEVVLNNVAQVKGSVKFHKDNVNWSVVLPQLFFRTRNLSNNEWDLHPFEGSPATVLTRIIKELDSSFSHAELRDYIKANRTKILSVLSSWMKSSTSRVTRYVRGQNAESRVYDNNIDLAKALAGEVRSDFNMAREKILAIQVKNSLYIRNQLDSLLVKLGDVLDYLHKADLDQLPKLKGIVDTIYSRTKTYKGTYYHYYRRKGIKSVITNPNSTTSIFYKVAAIHDIEKVFRKMNPESSRVPYSKNKCTILEKNNQGKYTRRKLTMQGTNDFRWGVNNSGLRKYLTLKETSPFIESARLADMPAHMGPSYTSGRMFQMCEHFGATVEEISAVAWALFAFWNLEYSHKETRVHRFHFVMDMAQNYGVTYRPFVYPTQCPDQRHNGYNFRPR</sequence>
<organism evidence="2 3">
    <name type="scientific">Vibrio marisflavi CECT 7928</name>
    <dbReference type="NCBI Taxonomy" id="634439"/>
    <lineage>
        <taxon>Bacteria</taxon>
        <taxon>Pseudomonadati</taxon>
        <taxon>Pseudomonadota</taxon>
        <taxon>Gammaproteobacteria</taxon>
        <taxon>Vibrionales</taxon>
        <taxon>Vibrionaceae</taxon>
        <taxon>Vibrio</taxon>
    </lineage>
</organism>
<feature type="domain" description="eCIS core" evidence="1">
    <location>
        <begin position="38"/>
        <end position="111"/>
    </location>
</feature>
<keyword evidence="3" id="KW-1185">Reference proteome</keyword>
<proteinExistence type="predicted"/>
<gene>
    <name evidence="2" type="ORF">VMF7928_03238</name>
</gene>
<evidence type="ECO:0000313" key="2">
    <source>
        <dbReference type="EMBL" id="CAH0540927.1"/>
    </source>
</evidence>
<dbReference type="Proteomes" id="UP000838748">
    <property type="component" value="Unassembled WGS sequence"/>
</dbReference>
<dbReference type="EMBL" id="CAKLDM010000002">
    <property type="protein sequence ID" value="CAH0540927.1"/>
    <property type="molecule type" value="Genomic_DNA"/>
</dbReference>
<dbReference type="InterPro" id="IPR025295">
    <property type="entry name" value="eCIS_core_dom"/>
</dbReference>
<reference evidence="2" key="1">
    <citation type="submission" date="2021-11" db="EMBL/GenBank/DDBJ databases">
        <authorList>
            <person name="Rodrigo-Torres L."/>
            <person name="Arahal R. D."/>
            <person name="Lucena T."/>
        </authorList>
    </citation>
    <scope>NUCLEOTIDE SEQUENCE</scope>
    <source>
        <strain evidence="2">CECT 7928</strain>
    </source>
</reference>
<name>A0ABN8E8D6_9VIBR</name>
<evidence type="ECO:0000313" key="3">
    <source>
        <dbReference type="Proteomes" id="UP000838748"/>
    </source>
</evidence>
<comment type="caution">
    <text evidence="2">The sequence shown here is derived from an EMBL/GenBank/DDBJ whole genome shotgun (WGS) entry which is preliminary data.</text>
</comment>
<protein>
    <recommendedName>
        <fullName evidence="1">eCIS core domain-containing protein</fullName>
    </recommendedName>
</protein>
<accession>A0ABN8E8D6</accession>
<dbReference type="Pfam" id="PF13699">
    <property type="entry name" value="eCIS_core"/>
    <property type="match status" value="1"/>
</dbReference>
<evidence type="ECO:0000259" key="1">
    <source>
        <dbReference type="Pfam" id="PF13699"/>
    </source>
</evidence>